<evidence type="ECO:0000256" key="1">
    <source>
        <dbReference type="SAM" id="MobiDB-lite"/>
    </source>
</evidence>
<protein>
    <recommendedName>
        <fullName evidence="2">FCP1 homology domain-containing protein</fullName>
    </recommendedName>
</protein>
<keyword evidence="4" id="KW-1185">Reference proteome</keyword>
<dbReference type="SUPFAM" id="SSF56784">
    <property type="entry name" value="HAD-like"/>
    <property type="match status" value="1"/>
</dbReference>
<accession>A0ABD3BCP5</accession>
<gene>
    <name evidence="3" type="ORF">CASFOL_040811</name>
</gene>
<dbReference type="InterPro" id="IPR023214">
    <property type="entry name" value="HAD_sf"/>
</dbReference>
<sequence>MVSKIAKRTPTKSLRPRHHSRRKKTPIKNATASAASVVVASINKSIYTCHRRLIKIFTKLARVATPTKKLKTTPRKKGYQILDKLPADPPEARRSLFNDKNTLPPLIPPHKKKTVFLDLDETLVHSTPNFPPEKYDFVVRPIIDGQKVEFFVLKRPFVDEFLSFLSRDFEIVIFTAGIEEYASLVVDKLDWRNLISHRLYRSSCREIDGKFVKDLSGVGRELDKAVILDDNPNSYRLQPENAIPIKPFVDDLGDEELKGLIGFFEGADSVEDMRDAVKVYVAGLDWQIVEGI</sequence>
<feature type="compositionally biased region" description="Basic residues" evidence="1">
    <location>
        <begin position="1"/>
        <end position="26"/>
    </location>
</feature>
<evidence type="ECO:0000313" key="4">
    <source>
        <dbReference type="Proteomes" id="UP001632038"/>
    </source>
</evidence>
<dbReference type="Gene3D" id="3.40.50.1000">
    <property type="entry name" value="HAD superfamily/HAD-like"/>
    <property type="match status" value="1"/>
</dbReference>
<dbReference type="InterPro" id="IPR050365">
    <property type="entry name" value="TIM50"/>
</dbReference>
<dbReference type="NCBIfam" id="TIGR02251">
    <property type="entry name" value="HIF-SF_euk"/>
    <property type="match status" value="1"/>
</dbReference>
<name>A0ABD3BCP5_9LAMI</name>
<organism evidence="3 4">
    <name type="scientific">Castilleja foliolosa</name>
    <dbReference type="NCBI Taxonomy" id="1961234"/>
    <lineage>
        <taxon>Eukaryota</taxon>
        <taxon>Viridiplantae</taxon>
        <taxon>Streptophyta</taxon>
        <taxon>Embryophyta</taxon>
        <taxon>Tracheophyta</taxon>
        <taxon>Spermatophyta</taxon>
        <taxon>Magnoliopsida</taxon>
        <taxon>eudicotyledons</taxon>
        <taxon>Gunneridae</taxon>
        <taxon>Pentapetalae</taxon>
        <taxon>asterids</taxon>
        <taxon>lamiids</taxon>
        <taxon>Lamiales</taxon>
        <taxon>Orobanchaceae</taxon>
        <taxon>Pedicularideae</taxon>
        <taxon>Castillejinae</taxon>
        <taxon>Castilleja</taxon>
    </lineage>
</organism>
<dbReference type="PROSITE" id="PS50969">
    <property type="entry name" value="FCP1"/>
    <property type="match status" value="1"/>
</dbReference>
<dbReference type="PANTHER" id="PTHR12210">
    <property type="entry name" value="DULLARD PROTEIN PHOSPHATASE"/>
    <property type="match status" value="1"/>
</dbReference>
<dbReference type="FunFam" id="3.40.50.1000:FF:000093">
    <property type="entry name" value="NLI interacting factor-like phosphatase family protein"/>
    <property type="match status" value="1"/>
</dbReference>
<dbReference type="SMART" id="SM00577">
    <property type="entry name" value="CPDc"/>
    <property type="match status" value="1"/>
</dbReference>
<dbReference type="CDD" id="cd07521">
    <property type="entry name" value="HAD_FCP1-like"/>
    <property type="match status" value="1"/>
</dbReference>
<feature type="domain" description="FCP1 homology" evidence="2">
    <location>
        <begin position="108"/>
        <end position="267"/>
    </location>
</feature>
<feature type="region of interest" description="Disordered" evidence="1">
    <location>
        <begin position="1"/>
        <end position="30"/>
    </location>
</feature>
<evidence type="ECO:0000259" key="2">
    <source>
        <dbReference type="PROSITE" id="PS50969"/>
    </source>
</evidence>
<dbReference type="Pfam" id="PF03031">
    <property type="entry name" value="NIF"/>
    <property type="match status" value="1"/>
</dbReference>
<dbReference type="AlphaFoldDB" id="A0ABD3BCP5"/>
<dbReference type="InterPro" id="IPR011948">
    <property type="entry name" value="Dullard_phosphatase"/>
</dbReference>
<comment type="caution">
    <text evidence="3">The sequence shown here is derived from an EMBL/GenBank/DDBJ whole genome shotgun (WGS) entry which is preliminary data.</text>
</comment>
<evidence type="ECO:0000313" key="3">
    <source>
        <dbReference type="EMBL" id="KAL3615150.1"/>
    </source>
</evidence>
<proteinExistence type="predicted"/>
<dbReference type="InterPro" id="IPR036412">
    <property type="entry name" value="HAD-like_sf"/>
</dbReference>
<dbReference type="EMBL" id="JAVIJP010000100">
    <property type="protein sequence ID" value="KAL3615150.1"/>
    <property type="molecule type" value="Genomic_DNA"/>
</dbReference>
<reference evidence="4" key="1">
    <citation type="journal article" date="2024" name="IScience">
        <title>Strigolactones Initiate the Formation of Haustorium-like Structures in Castilleja.</title>
        <authorList>
            <person name="Buerger M."/>
            <person name="Peterson D."/>
            <person name="Chory J."/>
        </authorList>
    </citation>
    <scope>NUCLEOTIDE SEQUENCE [LARGE SCALE GENOMIC DNA]</scope>
</reference>
<dbReference type="InterPro" id="IPR004274">
    <property type="entry name" value="FCP1_dom"/>
</dbReference>
<dbReference type="Proteomes" id="UP001632038">
    <property type="component" value="Unassembled WGS sequence"/>
</dbReference>